<organism evidence="1 2">
    <name type="scientific">Catenuloplanes nepalensis</name>
    <dbReference type="NCBI Taxonomy" id="587533"/>
    <lineage>
        <taxon>Bacteria</taxon>
        <taxon>Bacillati</taxon>
        <taxon>Actinomycetota</taxon>
        <taxon>Actinomycetes</taxon>
        <taxon>Micromonosporales</taxon>
        <taxon>Micromonosporaceae</taxon>
        <taxon>Catenuloplanes</taxon>
    </lineage>
</organism>
<dbReference type="InterPro" id="IPR036894">
    <property type="entry name" value="YbaB-like_sf"/>
</dbReference>
<dbReference type="Gene3D" id="3.30.1310.10">
    <property type="entry name" value="Nucleoid-associated protein YbaB-like domain"/>
    <property type="match status" value="1"/>
</dbReference>
<protein>
    <submittedName>
        <fullName evidence="1">DNA-binding protein YbaB</fullName>
    </submittedName>
</protein>
<evidence type="ECO:0000313" key="2">
    <source>
        <dbReference type="Proteomes" id="UP001240984"/>
    </source>
</evidence>
<comment type="caution">
    <text evidence="1">The sequence shown here is derived from an EMBL/GenBank/DDBJ whole genome shotgun (WGS) entry which is preliminary data.</text>
</comment>
<keyword evidence="1" id="KW-0238">DNA-binding</keyword>
<reference evidence="1 2" key="1">
    <citation type="submission" date="2023-07" db="EMBL/GenBank/DDBJ databases">
        <title>Sequencing the genomes of 1000 actinobacteria strains.</title>
        <authorList>
            <person name="Klenk H.-P."/>
        </authorList>
    </citation>
    <scope>NUCLEOTIDE SEQUENCE [LARGE SCALE GENOMIC DNA]</scope>
    <source>
        <strain evidence="1 2">DSM 44710</strain>
    </source>
</reference>
<dbReference type="SUPFAM" id="SSF82607">
    <property type="entry name" value="YbaB-like"/>
    <property type="match status" value="1"/>
</dbReference>
<dbReference type="Proteomes" id="UP001240984">
    <property type="component" value="Unassembled WGS sequence"/>
</dbReference>
<dbReference type="InterPro" id="IPR004401">
    <property type="entry name" value="YbaB/EbfC"/>
</dbReference>
<dbReference type="RefSeq" id="WP_306829187.1">
    <property type="nucleotide sequence ID" value="NZ_JAUSRA010000001.1"/>
</dbReference>
<dbReference type="Pfam" id="PF02575">
    <property type="entry name" value="YbaB_DNA_bd"/>
    <property type="match status" value="1"/>
</dbReference>
<name>A0ABT9MRM9_9ACTN</name>
<sequence length="106" mass="11488">MEIEMERLRAELDGALARVRENNARVTALQRELETTRISGYAPNGEVVALLTGAGEFTEVRIDPDLLRRYDAATIGTLVTAAVNDGLRRLAATSASTFAPLLEETA</sequence>
<proteinExistence type="predicted"/>
<dbReference type="GO" id="GO:0003677">
    <property type="term" value="F:DNA binding"/>
    <property type="evidence" value="ECO:0007669"/>
    <property type="project" value="UniProtKB-KW"/>
</dbReference>
<evidence type="ECO:0000313" key="1">
    <source>
        <dbReference type="EMBL" id="MDP9794070.1"/>
    </source>
</evidence>
<gene>
    <name evidence="1" type="ORF">J2S43_002582</name>
</gene>
<keyword evidence="2" id="KW-1185">Reference proteome</keyword>
<dbReference type="EMBL" id="JAUSRA010000001">
    <property type="protein sequence ID" value="MDP9794070.1"/>
    <property type="molecule type" value="Genomic_DNA"/>
</dbReference>
<accession>A0ABT9MRM9</accession>